<name>A0AA38CK74_TAXCH</name>
<evidence type="ECO:0000313" key="2">
    <source>
        <dbReference type="Proteomes" id="UP000824469"/>
    </source>
</evidence>
<reference evidence="1 2" key="1">
    <citation type="journal article" date="2021" name="Nat. Plants">
        <title>The Taxus genome provides insights into paclitaxel biosynthesis.</title>
        <authorList>
            <person name="Xiong X."/>
            <person name="Gou J."/>
            <person name="Liao Q."/>
            <person name="Li Y."/>
            <person name="Zhou Q."/>
            <person name="Bi G."/>
            <person name="Li C."/>
            <person name="Du R."/>
            <person name="Wang X."/>
            <person name="Sun T."/>
            <person name="Guo L."/>
            <person name="Liang H."/>
            <person name="Lu P."/>
            <person name="Wu Y."/>
            <person name="Zhang Z."/>
            <person name="Ro D.K."/>
            <person name="Shang Y."/>
            <person name="Huang S."/>
            <person name="Yan J."/>
        </authorList>
    </citation>
    <scope>NUCLEOTIDE SEQUENCE [LARGE SCALE GENOMIC DNA]</scope>
    <source>
        <strain evidence="1">Ta-2019</strain>
    </source>
</reference>
<proteinExistence type="predicted"/>
<protein>
    <submittedName>
        <fullName evidence="1">Uncharacterized protein</fullName>
    </submittedName>
</protein>
<dbReference type="AlphaFoldDB" id="A0AA38CK74"/>
<keyword evidence="2" id="KW-1185">Reference proteome</keyword>
<feature type="non-terminal residue" evidence="1">
    <location>
        <position position="1"/>
    </location>
</feature>
<dbReference type="Proteomes" id="UP000824469">
    <property type="component" value="Unassembled WGS sequence"/>
</dbReference>
<accession>A0AA38CK74</accession>
<sequence length="52" mass="5817">SSLIRSRVSINARMISFKNIVTSFLPNSNLSITSLSNPFLVLQIDSQIPWPL</sequence>
<dbReference type="EMBL" id="JAHRHJ020000009">
    <property type="protein sequence ID" value="KAH9300283.1"/>
    <property type="molecule type" value="Genomic_DNA"/>
</dbReference>
<evidence type="ECO:0000313" key="1">
    <source>
        <dbReference type="EMBL" id="KAH9300283.1"/>
    </source>
</evidence>
<organism evidence="1 2">
    <name type="scientific">Taxus chinensis</name>
    <name type="common">Chinese yew</name>
    <name type="synonym">Taxus wallichiana var. chinensis</name>
    <dbReference type="NCBI Taxonomy" id="29808"/>
    <lineage>
        <taxon>Eukaryota</taxon>
        <taxon>Viridiplantae</taxon>
        <taxon>Streptophyta</taxon>
        <taxon>Embryophyta</taxon>
        <taxon>Tracheophyta</taxon>
        <taxon>Spermatophyta</taxon>
        <taxon>Pinopsida</taxon>
        <taxon>Pinidae</taxon>
        <taxon>Conifers II</taxon>
        <taxon>Cupressales</taxon>
        <taxon>Taxaceae</taxon>
        <taxon>Taxus</taxon>
    </lineage>
</organism>
<gene>
    <name evidence="1" type="ORF">KI387_011866</name>
</gene>
<comment type="caution">
    <text evidence="1">The sequence shown here is derived from an EMBL/GenBank/DDBJ whole genome shotgun (WGS) entry which is preliminary data.</text>
</comment>